<dbReference type="EMBL" id="JBHRSB010000006">
    <property type="protein sequence ID" value="MFC3002402.1"/>
    <property type="molecule type" value="Genomic_DNA"/>
</dbReference>
<keyword evidence="4" id="KW-0143">Chaperone</keyword>
<comment type="subcellular location">
    <subcellularLocation>
        <location evidence="1">Cell membrane</location>
    </subcellularLocation>
</comment>
<evidence type="ECO:0000256" key="6">
    <source>
        <dbReference type="SAM" id="Phobius"/>
    </source>
</evidence>
<evidence type="ECO:0000313" key="8">
    <source>
        <dbReference type="EMBL" id="MFC3002402.1"/>
    </source>
</evidence>
<feature type="domain" description="PpiC" evidence="7">
    <location>
        <begin position="266"/>
        <end position="354"/>
    </location>
</feature>
<name>A0ABV7BXN9_9PROT</name>
<dbReference type="PROSITE" id="PS50198">
    <property type="entry name" value="PPIC_PPIASE_2"/>
    <property type="match status" value="1"/>
</dbReference>
<dbReference type="InterPro" id="IPR000297">
    <property type="entry name" value="PPIase_PpiC"/>
</dbReference>
<keyword evidence="2" id="KW-1003">Cell membrane</keyword>
<dbReference type="PANTHER" id="PTHR47529">
    <property type="entry name" value="PEPTIDYL-PROLYL CIS-TRANS ISOMERASE D"/>
    <property type="match status" value="1"/>
</dbReference>
<reference evidence="9" key="1">
    <citation type="journal article" date="2019" name="Int. J. Syst. Evol. Microbiol.">
        <title>The Global Catalogue of Microorganisms (GCM) 10K type strain sequencing project: providing services to taxonomists for standard genome sequencing and annotation.</title>
        <authorList>
            <consortium name="The Broad Institute Genomics Platform"/>
            <consortium name="The Broad Institute Genome Sequencing Center for Infectious Disease"/>
            <person name="Wu L."/>
            <person name="Ma J."/>
        </authorList>
    </citation>
    <scope>NUCLEOTIDE SEQUENCE [LARGE SCALE GENOMIC DNA]</scope>
    <source>
        <strain evidence="9">CGMCC 1.16855</strain>
    </source>
</reference>
<evidence type="ECO:0000256" key="3">
    <source>
        <dbReference type="ARBA" id="ARBA00023136"/>
    </source>
</evidence>
<proteinExistence type="predicted"/>
<evidence type="ECO:0000313" key="9">
    <source>
        <dbReference type="Proteomes" id="UP001595420"/>
    </source>
</evidence>
<dbReference type="PANTHER" id="PTHR47529:SF1">
    <property type="entry name" value="PERIPLASMIC CHAPERONE PPID"/>
    <property type="match status" value="1"/>
</dbReference>
<dbReference type="RefSeq" id="WP_216838481.1">
    <property type="nucleotide sequence ID" value="NZ_JAFNJS010000006.1"/>
</dbReference>
<dbReference type="Proteomes" id="UP001595420">
    <property type="component" value="Unassembled WGS sequence"/>
</dbReference>
<keyword evidence="9" id="KW-1185">Reference proteome</keyword>
<dbReference type="Pfam" id="PF13145">
    <property type="entry name" value="Rotamase_2"/>
    <property type="match status" value="1"/>
</dbReference>
<comment type="caution">
    <text evidence="8">The sequence shown here is derived from an EMBL/GenBank/DDBJ whole genome shotgun (WGS) entry which is preliminary data.</text>
</comment>
<feature type="transmembrane region" description="Helical" evidence="6">
    <location>
        <begin position="12"/>
        <end position="30"/>
    </location>
</feature>
<evidence type="ECO:0000256" key="1">
    <source>
        <dbReference type="ARBA" id="ARBA00004236"/>
    </source>
</evidence>
<evidence type="ECO:0000259" key="7">
    <source>
        <dbReference type="PROSITE" id="PS50198"/>
    </source>
</evidence>
<protein>
    <submittedName>
        <fullName evidence="8">SurA N-terminal domain-containing protein</fullName>
    </submittedName>
</protein>
<sequence>MITWFRALTQTWFAKILFLLLVASFAIWGIEDTVRNFGRETAVVSMEGGDIEVPEAQMAARRELQRIQSQLGTGFEAEEPLRRAIAMQAVEQLIAERAQRAEAARLNLATPDEAVQAYVFSIPNFQTAGQFDRLILDQWLRQNDMTEAQFLRLVRDDLQRIQLSGAVRAGAPAPDLLARALVRYEQERRVAQVVELPLLDAPEPEPPTEAQLARYHENNPERFSTPALREATVAVLTAETLADQIEVSEADIAAAYEARRSQFETPERRDLQQALLQTEAAARQIAEAWRANPDFAAIQQQVEAAGGAALALGNVPRADLPIEALAQAAFAAPEGGVTDPVQSPFGWHVMRVAGITPATTSTLAEVSDRLRQDLALERAGDLAFERANRLEDALAGGATLEAAAREYGLTVTRVTLDAEGRDAEGLPVVLPVPVAARAEAIRAIFAAEQGRAPRLQELREAEGFMGIELHAVRPPALRPLAEVEADVRLAWINDQKRRAQEEKAAALLAAVRGGQTLEAAAAAAGLTSARMGPFGRQPEAGAPGLTVPRELLPVLFNIRVNEPTMVPTAAGFAVAQLLEVVSADPAADPTALENAKRSAQQQMADDLNAAYVAALRARAEPRISPTLLQQVVP</sequence>
<evidence type="ECO:0000256" key="2">
    <source>
        <dbReference type="ARBA" id="ARBA00022475"/>
    </source>
</evidence>
<evidence type="ECO:0000256" key="4">
    <source>
        <dbReference type="ARBA" id="ARBA00023186"/>
    </source>
</evidence>
<keyword evidence="6" id="KW-0812">Transmembrane</keyword>
<organism evidence="8 9">
    <name type="scientific">Falsiroseomonas tokyonensis</name>
    <dbReference type="NCBI Taxonomy" id="430521"/>
    <lineage>
        <taxon>Bacteria</taxon>
        <taxon>Pseudomonadati</taxon>
        <taxon>Pseudomonadota</taxon>
        <taxon>Alphaproteobacteria</taxon>
        <taxon>Acetobacterales</taxon>
        <taxon>Roseomonadaceae</taxon>
        <taxon>Falsiroseomonas</taxon>
    </lineage>
</organism>
<dbReference type="Pfam" id="PF13624">
    <property type="entry name" value="SurA_N_3"/>
    <property type="match status" value="1"/>
</dbReference>
<evidence type="ECO:0000256" key="5">
    <source>
        <dbReference type="PROSITE-ProRule" id="PRU00278"/>
    </source>
</evidence>
<keyword evidence="3 6" id="KW-0472">Membrane</keyword>
<gene>
    <name evidence="8" type="ORF">ACFOD3_21055</name>
</gene>
<keyword evidence="5" id="KW-0413">Isomerase</keyword>
<dbReference type="InterPro" id="IPR052029">
    <property type="entry name" value="PpiD_chaperone"/>
</dbReference>
<accession>A0ABV7BXN9</accession>
<keyword evidence="5" id="KW-0697">Rotamase</keyword>
<keyword evidence="6" id="KW-1133">Transmembrane helix</keyword>